<dbReference type="InterPro" id="IPR050775">
    <property type="entry name" value="FAD-binding_Monooxygenases"/>
</dbReference>
<dbReference type="InterPro" id="IPR036188">
    <property type="entry name" value="FAD/NAD-bd_sf"/>
</dbReference>
<comment type="similarity">
    <text evidence="2">Belongs to the FAD-binding monooxygenase family.</text>
</comment>
<dbReference type="Pfam" id="PF07992">
    <property type="entry name" value="Pyr_redox_2"/>
    <property type="match status" value="1"/>
</dbReference>
<feature type="region of interest" description="Disordered" evidence="7">
    <location>
        <begin position="1"/>
        <end position="26"/>
    </location>
</feature>
<protein>
    <submittedName>
        <fullName evidence="9">FAD/NAD(P)-binding domain, FAD/NAD(P)-binding domain superfamily</fullName>
    </submittedName>
</protein>
<dbReference type="GO" id="GO:0016491">
    <property type="term" value="F:oxidoreductase activity"/>
    <property type="evidence" value="ECO:0007669"/>
    <property type="project" value="UniProtKB-KW"/>
</dbReference>
<dbReference type="Proteomes" id="UP001056384">
    <property type="component" value="Chromosome 5"/>
</dbReference>
<dbReference type="Gene3D" id="3.50.50.60">
    <property type="entry name" value="FAD/NAD(P)-binding domain"/>
    <property type="match status" value="2"/>
</dbReference>
<evidence type="ECO:0000256" key="5">
    <source>
        <dbReference type="ARBA" id="ARBA00022857"/>
    </source>
</evidence>
<dbReference type="SUPFAM" id="SSF51905">
    <property type="entry name" value="FAD/NAD(P)-binding domain"/>
    <property type="match status" value="2"/>
</dbReference>
<keyword evidence="6" id="KW-0560">Oxidoreductase</keyword>
<organism evidence="9 10">
    <name type="scientific">Septoria linicola</name>
    <dbReference type="NCBI Taxonomy" id="215465"/>
    <lineage>
        <taxon>Eukaryota</taxon>
        <taxon>Fungi</taxon>
        <taxon>Dikarya</taxon>
        <taxon>Ascomycota</taxon>
        <taxon>Pezizomycotina</taxon>
        <taxon>Dothideomycetes</taxon>
        <taxon>Dothideomycetidae</taxon>
        <taxon>Mycosphaerellales</taxon>
        <taxon>Mycosphaerellaceae</taxon>
        <taxon>Septoria</taxon>
    </lineage>
</organism>
<evidence type="ECO:0000313" key="9">
    <source>
        <dbReference type="EMBL" id="USW53199.1"/>
    </source>
</evidence>
<reference evidence="9" key="1">
    <citation type="submission" date="2022-06" db="EMBL/GenBank/DDBJ databases">
        <title>Complete genome sequences of two strains of the flax pathogen Septoria linicola.</title>
        <authorList>
            <person name="Lapalu N."/>
            <person name="Simon A."/>
            <person name="Demenou B."/>
            <person name="Paumier D."/>
            <person name="Guillot M.-P."/>
            <person name="Gout L."/>
            <person name="Valade R."/>
        </authorList>
    </citation>
    <scope>NUCLEOTIDE SEQUENCE</scope>
    <source>
        <strain evidence="9">SE15195</strain>
    </source>
</reference>
<evidence type="ECO:0000259" key="8">
    <source>
        <dbReference type="Pfam" id="PF07992"/>
    </source>
</evidence>
<evidence type="ECO:0000256" key="2">
    <source>
        <dbReference type="ARBA" id="ARBA00010139"/>
    </source>
</evidence>
<dbReference type="PANTHER" id="PTHR43098:SF2">
    <property type="entry name" value="FAD-BINDING MONOOXYGENASE AUSB-RELATED"/>
    <property type="match status" value="1"/>
</dbReference>
<comment type="cofactor">
    <cofactor evidence="1">
        <name>FAD</name>
        <dbReference type="ChEBI" id="CHEBI:57692"/>
    </cofactor>
</comment>
<sequence>MGATRTERIGANVPAPDGNGPAQPNDFDYVQKYALERDKRLGRGGVAQYIDPKKSEKHKHLLDDPWIAAGTPVQQVVPNGGHCKVLIVGAGYGGILFAVELIKKGFQAEDIMFVDPAGGFGGTWYWNRYPGLMCDVESYIYMPMLEEMGYMPKHKYASGEELRLYAENICEKYELHKSAMFQSTVQSTGWDEDQKRWKLHILQEPKGGSKSNIDISADFVILANGLLNNAKVPNTEGSDQFKGEMFHTARWNYDVTGGSSADPAMTKLEDKKVAIIGTGATAIQVIPQLAKWSKQLYVFQRTPSAVDIRNNRETEANTWKTQIATGPGWQKARNLNYFHFVSNADPRPKADLVDDGWTHSPAFSALVGNPSYDVTMEKIGDHVARLNALDLARAERVRARVAQVVEDPDTAKSLQAYYPVWCKRPCFHDEYLPSFNRPNVKLIDTDGRGVNHVTRHGVEFDGIEYEADILVWSTGFSSPGIGTAASRAGIELKGRNGKSLDEHCQSGMSTLHGVTSREFPNLFWPGPFQTGASPNQMYLLTLLSAHVAYIISEAGKRVNGTPLIQPTKEGEEAWAMRCMAGAGTFAAISGCTPGYINKEGESDLASMEEKMKSARLSPWSRGIGDFTRVIEEWQADGKLDGLEVVAQA</sequence>
<evidence type="ECO:0000256" key="3">
    <source>
        <dbReference type="ARBA" id="ARBA00022630"/>
    </source>
</evidence>
<dbReference type="PANTHER" id="PTHR43098">
    <property type="entry name" value="L-ORNITHINE N(5)-MONOOXYGENASE-RELATED"/>
    <property type="match status" value="1"/>
</dbReference>
<accession>A0A9Q9ARF8</accession>
<dbReference type="InterPro" id="IPR023753">
    <property type="entry name" value="FAD/NAD-binding_dom"/>
</dbReference>
<dbReference type="EMBL" id="CP099422">
    <property type="protein sequence ID" value="USW53199.1"/>
    <property type="molecule type" value="Genomic_DNA"/>
</dbReference>
<evidence type="ECO:0000313" key="10">
    <source>
        <dbReference type="Proteomes" id="UP001056384"/>
    </source>
</evidence>
<keyword evidence="5" id="KW-0521">NADP</keyword>
<feature type="domain" description="FAD/NAD(P)-binding" evidence="8">
    <location>
        <begin position="84"/>
        <end position="306"/>
    </location>
</feature>
<keyword evidence="3" id="KW-0285">Flavoprotein</keyword>
<evidence type="ECO:0000256" key="7">
    <source>
        <dbReference type="SAM" id="MobiDB-lite"/>
    </source>
</evidence>
<dbReference type="AlphaFoldDB" id="A0A9Q9ARF8"/>
<keyword evidence="4" id="KW-0274">FAD</keyword>
<name>A0A9Q9ARF8_9PEZI</name>
<dbReference type="OrthoDB" id="66881at2759"/>
<evidence type="ECO:0000256" key="4">
    <source>
        <dbReference type="ARBA" id="ARBA00022827"/>
    </source>
</evidence>
<keyword evidence="10" id="KW-1185">Reference proteome</keyword>
<gene>
    <name evidence="9" type="ORF">Slin15195_G065180</name>
</gene>
<proteinExistence type="inferred from homology"/>
<evidence type="ECO:0000256" key="6">
    <source>
        <dbReference type="ARBA" id="ARBA00023002"/>
    </source>
</evidence>
<evidence type="ECO:0000256" key="1">
    <source>
        <dbReference type="ARBA" id="ARBA00001974"/>
    </source>
</evidence>